<dbReference type="eggNOG" id="COG0388">
    <property type="taxonomic scope" value="Bacteria"/>
</dbReference>
<keyword evidence="2" id="KW-1185">Reference proteome</keyword>
<reference evidence="1 2" key="2">
    <citation type="journal article" date="2011" name="J. Bacteriol.">
        <title>Genome Sequence of Kosmotoga olearia Strain TBF 19.5.1, a Thermophilic Bacterium with a Wide Growth Temperature Range, Isolated from the Troll B Oil Platform in the North Sea.</title>
        <authorList>
            <person name="Swithers K.S."/>
            <person name="Dipippo J.L."/>
            <person name="Bruce D.C."/>
            <person name="Detter C."/>
            <person name="Tapia R."/>
            <person name="Han S."/>
            <person name="Goodwin L.A."/>
            <person name="Han J."/>
            <person name="Woyke T."/>
            <person name="Pitluck S."/>
            <person name="Pennacchio L."/>
            <person name="Nolan M."/>
            <person name="Mikhailova N."/>
            <person name="Land M.L."/>
            <person name="Nesbo C.L."/>
            <person name="Gogarten J.P."/>
            <person name="Noll K.M."/>
        </authorList>
    </citation>
    <scope>NUCLEOTIDE SEQUENCE [LARGE SCALE GENOMIC DNA]</scope>
    <source>
        <strain evidence="2">ATCC BAA-1733 / DSM 21960 / TBF 19.5.1</strain>
    </source>
</reference>
<dbReference type="SUPFAM" id="SSF56317">
    <property type="entry name" value="Carbon-nitrogen hydrolase"/>
    <property type="match status" value="1"/>
</dbReference>
<reference evidence="1 2" key="1">
    <citation type="submission" date="2009-06" db="EMBL/GenBank/DDBJ databases">
        <title>Complete sequence of Thermotogales bacterium TBF 19.5.1.</title>
        <authorList>
            <consortium name="US DOE Joint Genome Institute"/>
            <person name="Lucas S."/>
            <person name="Copeland A."/>
            <person name="Lapidus A."/>
            <person name="Glavina del Rio T."/>
            <person name="Tice H."/>
            <person name="Bruce D."/>
            <person name="Goodwin L."/>
            <person name="Pitluck S."/>
            <person name="Chertkov O."/>
            <person name="Brettin T."/>
            <person name="Detter J.C."/>
            <person name="Han C."/>
            <person name="Schmutz J."/>
            <person name="Larimer F."/>
            <person name="Land M."/>
            <person name="Hauser L."/>
            <person name="Kyrpides N."/>
            <person name="Ovchinnikova G."/>
            <person name="Noll K."/>
        </authorList>
    </citation>
    <scope>NUCLEOTIDE SEQUENCE [LARGE SCALE GENOMIC DNA]</scope>
    <source>
        <strain evidence="2">ATCC BAA-1733 / DSM 21960 / TBF 19.5.1</strain>
    </source>
</reference>
<dbReference type="AlphaFoldDB" id="C5CIZ3"/>
<proteinExistence type="predicted"/>
<dbReference type="HOGENOM" id="CLU_1085599_0_0_0"/>
<evidence type="ECO:0000313" key="2">
    <source>
        <dbReference type="Proteomes" id="UP000002382"/>
    </source>
</evidence>
<sequence>MRVVSCVVEDDIKCKKDAELFMEKCLQRSQGATLVVMPALIGFYFDDFLSTAAHLSKSYDDMYICFGSCMEDGKHASFIMKNGEIVLKQYQIYLSSWEREIGFSRGNDLEIVEINGFKVAIVLSTDAFYPQVPRYAALKGVDLVLTPMAIRKEVFRVPLQASGMWMNVQMNLFFAAESGFKGEWNRMKFHSLSAIHAPLEITERGTGLLAIEKGDGAILDVSLDGLDSEKAKRVFDPLRQLNTDFYLREELF</sequence>
<accession>C5CIZ3</accession>
<dbReference type="EMBL" id="CP001634">
    <property type="protein sequence ID" value="ACR79909.1"/>
    <property type="molecule type" value="Genomic_DNA"/>
</dbReference>
<evidence type="ECO:0008006" key="3">
    <source>
        <dbReference type="Google" id="ProtNLM"/>
    </source>
</evidence>
<protein>
    <recommendedName>
        <fullName evidence="3">Nitrilase/cyanide hydratase and apolipoprotein N-acyltransferase</fullName>
    </recommendedName>
</protein>
<organism evidence="1 2">
    <name type="scientific">Kosmotoga olearia (strain ATCC BAA-1733 / DSM 21960 / TBF 19.5.1)</name>
    <dbReference type="NCBI Taxonomy" id="521045"/>
    <lineage>
        <taxon>Bacteria</taxon>
        <taxon>Thermotogati</taxon>
        <taxon>Thermotogota</taxon>
        <taxon>Thermotogae</taxon>
        <taxon>Kosmotogales</taxon>
        <taxon>Kosmotogaceae</taxon>
        <taxon>Kosmotoga</taxon>
    </lineage>
</organism>
<dbReference type="Gene3D" id="3.60.110.10">
    <property type="entry name" value="Carbon-nitrogen hydrolase"/>
    <property type="match status" value="1"/>
</dbReference>
<name>C5CIZ3_KOSOT</name>
<dbReference type="KEGG" id="kol:Kole_1211"/>
<evidence type="ECO:0000313" key="1">
    <source>
        <dbReference type="EMBL" id="ACR79909.1"/>
    </source>
</evidence>
<dbReference type="InterPro" id="IPR036526">
    <property type="entry name" value="C-N_Hydrolase_sf"/>
</dbReference>
<gene>
    <name evidence="1" type="ordered locus">Kole_1211</name>
</gene>
<dbReference type="Proteomes" id="UP000002382">
    <property type="component" value="Chromosome"/>
</dbReference>
<dbReference type="STRING" id="521045.Kole_1211"/>